<dbReference type="EMBL" id="KB644409">
    <property type="protein sequence ID" value="EPS26856.1"/>
    <property type="molecule type" value="Genomic_DNA"/>
</dbReference>
<name>S7ZDW5_PENO1</name>
<protein>
    <recommendedName>
        <fullName evidence="2">WSC domain-containing protein</fullName>
    </recommendedName>
</protein>
<evidence type="ECO:0000313" key="4">
    <source>
        <dbReference type="Proteomes" id="UP000019376"/>
    </source>
</evidence>
<accession>S7ZDW5</accession>
<dbReference type="AlphaFoldDB" id="S7ZDW5"/>
<keyword evidence="1" id="KW-0732">Signal</keyword>
<dbReference type="PROSITE" id="PS51212">
    <property type="entry name" value="WSC"/>
    <property type="match status" value="1"/>
</dbReference>
<feature type="signal peptide" evidence="1">
    <location>
        <begin position="1"/>
        <end position="20"/>
    </location>
</feature>
<feature type="domain" description="WSC" evidence="2">
    <location>
        <begin position="23"/>
        <end position="115"/>
    </location>
</feature>
<evidence type="ECO:0000259" key="2">
    <source>
        <dbReference type="PROSITE" id="PS51212"/>
    </source>
</evidence>
<dbReference type="STRING" id="933388.S7ZDW5"/>
<gene>
    <name evidence="3" type="ORF">PDE_01796</name>
</gene>
<organism evidence="3 4">
    <name type="scientific">Penicillium oxalicum (strain 114-2 / CGMCC 5302)</name>
    <name type="common">Penicillium decumbens</name>
    <dbReference type="NCBI Taxonomy" id="933388"/>
    <lineage>
        <taxon>Eukaryota</taxon>
        <taxon>Fungi</taxon>
        <taxon>Dikarya</taxon>
        <taxon>Ascomycota</taxon>
        <taxon>Pezizomycotina</taxon>
        <taxon>Eurotiomycetes</taxon>
        <taxon>Eurotiomycetidae</taxon>
        <taxon>Eurotiales</taxon>
        <taxon>Aspergillaceae</taxon>
        <taxon>Penicillium</taxon>
    </lineage>
</organism>
<proteinExistence type="predicted"/>
<dbReference type="PhylomeDB" id="S7ZDW5"/>
<feature type="chain" id="PRO_5004547962" description="WSC domain-containing protein" evidence="1">
    <location>
        <begin position="21"/>
        <end position="193"/>
    </location>
</feature>
<dbReference type="OrthoDB" id="2019572at2759"/>
<evidence type="ECO:0000256" key="1">
    <source>
        <dbReference type="SAM" id="SignalP"/>
    </source>
</evidence>
<keyword evidence="4" id="KW-1185">Reference proteome</keyword>
<reference evidence="3 4" key="1">
    <citation type="journal article" date="2013" name="PLoS ONE">
        <title>Genomic and secretomic analyses reveal unique features of the lignocellulolytic enzyme system of Penicillium decumbens.</title>
        <authorList>
            <person name="Liu G."/>
            <person name="Zhang L."/>
            <person name="Wei X."/>
            <person name="Zou G."/>
            <person name="Qin Y."/>
            <person name="Ma L."/>
            <person name="Li J."/>
            <person name="Zheng H."/>
            <person name="Wang S."/>
            <person name="Wang C."/>
            <person name="Xun L."/>
            <person name="Zhao G.-P."/>
            <person name="Zhou Z."/>
            <person name="Qu Y."/>
        </authorList>
    </citation>
    <scope>NUCLEOTIDE SEQUENCE [LARGE SCALE GENOMIC DNA]</scope>
    <source>
        <strain evidence="4">114-2 / CGMCC 5302</strain>
    </source>
</reference>
<evidence type="ECO:0000313" key="3">
    <source>
        <dbReference type="EMBL" id="EPS26856.1"/>
    </source>
</evidence>
<dbReference type="Pfam" id="PF01822">
    <property type="entry name" value="WSC"/>
    <property type="match status" value="1"/>
</dbReference>
<dbReference type="Proteomes" id="UP000019376">
    <property type="component" value="Unassembled WGS sequence"/>
</dbReference>
<dbReference type="InterPro" id="IPR002889">
    <property type="entry name" value="WSC_carb-bd"/>
</dbReference>
<sequence length="193" mass="19872">MYTSQVLATLALAMPALVSASTLYPTMGCYSDVPDLKNMTTNVYNSYGFCTDHCRQGNYKFAVVSQGDHCACSNAVPPPSFKIDDEKCKIVCPGFPEDFCGSNVSFNVLSVKDSSDFVSSVTSAQAAATASGGIVVAASTSTPLTASMATTTDATWSSASSTASATPTFNAASSMREGSSLAGVLLAGLTFLL</sequence>
<dbReference type="HOGENOM" id="CLU_080197_1_0_1"/>